<feature type="signal peptide" evidence="1">
    <location>
        <begin position="1"/>
        <end position="23"/>
    </location>
</feature>
<dbReference type="EMBL" id="VIRS01000014">
    <property type="protein sequence ID" value="TQS43231.1"/>
    <property type="molecule type" value="Genomic_DNA"/>
</dbReference>
<proteinExistence type="predicted"/>
<evidence type="ECO:0000313" key="2">
    <source>
        <dbReference type="EMBL" id="TQS43231.1"/>
    </source>
</evidence>
<evidence type="ECO:0000313" key="3">
    <source>
        <dbReference type="Proteomes" id="UP000317982"/>
    </source>
</evidence>
<keyword evidence="3" id="KW-1185">Reference proteome</keyword>
<gene>
    <name evidence="2" type="ORF">FL583_20525</name>
</gene>
<dbReference type="InParanoid" id="A0A545APP3"/>
<comment type="caution">
    <text evidence="2">The sequence shown here is derived from an EMBL/GenBank/DDBJ whole genome shotgun (WGS) entry which is preliminary data.</text>
</comment>
<keyword evidence="1" id="KW-0732">Signal</keyword>
<dbReference type="AlphaFoldDB" id="A0A545APP3"/>
<sequence length="130" mass="13124">MPLLVRRFAGVAAVLVTLATVSACGGLGSDDDDQAVCDSVKEELRSVTTEAAAQVETPAVASETYQDGAARVRAFAKKAHGDVADASYDIADALNHLGGLLAVDGPPNNPATLDLTALNTAGAKLQSACA</sequence>
<name>A0A545APP3_9ACTN</name>
<protein>
    <submittedName>
        <fullName evidence="2">Uncharacterized protein</fullName>
    </submittedName>
</protein>
<accession>A0A545APP3</accession>
<dbReference type="Proteomes" id="UP000317982">
    <property type="component" value="Unassembled WGS sequence"/>
</dbReference>
<dbReference type="PROSITE" id="PS51257">
    <property type="entry name" value="PROKAR_LIPOPROTEIN"/>
    <property type="match status" value="1"/>
</dbReference>
<reference evidence="2 3" key="1">
    <citation type="submission" date="2019-07" db="EMBL/GenBank/DDBJ databases">
        <title>Cryptosporangium phraense sp. nov., isolated from plant litter.</title>
        <authorList>
            <person name="Suriyachadkun C."/>
        </authorList>
    </citation>
    <scope>NUCLEOTIDE SEQUENCE [LARGE SCALE GENOMIC DNA]</scope>
    <source>
        <strain evidence="2 3">A-T 5661</strain>
    </source>
</reference>
<evidence type="ECO:0000256" key="1">
    <source>
        <dbReference type="SAM" id="SignalP"/>
    </source>
</evidence>
<organism evidence="2 3">
    <name type="scientific">Cryptosporangium phraense</name>
    <dbReference type="NCBI Taxonomy" id="2593070"/>
    <lineage>
        <taxon>Bacteria</taxon>
        <taxon>Bacillati</taxon>
        <taxon>Actinomycetota</taxon>
        <taxon>Actinomycetes</taxon>
        <taxon>Cryptosporangiales</taxon>
        <taxon>Cryptosporangiaceae</taxon>
        <taxon>Cryptosporangium</taxon>
    </lineage>
</organism>
<dbReference type="RefSeq" id="WP_142706316.1">
    <property type="nucleotide sequence ID" value="NZ_VIRS01000014.1"/>
</dbReference>
<feature type="chain" id="PRO_5022232342" evidence="1">
    <location>
        <begin position="24"/>
        <end position="130"/>
    </location>
</feature>
<dbReference type="OrthoDB" id="3478712at2"/>